<keyword evidence="5" id="KW-0645">Protease</keyword>
<dbReference type="InterPro" id="IPR036365">
    <property type="entry name" value="PGBD-like_sf"/>
</dbReference>
<dbReference type="InterPro" id="IPR018486">
    <property type="entry name" value="Hemopexin_CS"/>
</dbReference>
<evidence type="ECO:0000256" key="7">
    <source>
        <dbReference type="ARBA" id="ARBA00022729"/>
    </source>
</evidence>
<feature type="binding site" evidence="18">
    <location>
        <position position="192"/>
    </location>
    <ligand>
        <name>Ca(2+)</name>
        <dbReference type="ChEBI" id="CHEBI:29108"/>
        <label>2</label>
    </ligand>
</feature>
<dbReference type="GO" id="GO:0005615">
    <property type="term" value="C:extracellular space"/>
    <property type="evidence" value="ECO:0007669"/>
    <property type="project" value="TreeGrafter"/>
</dbReference>
<feature type="binding site" evidence="18">
    <location>
        <position position="168"/>
    </location>
    <ligand>
        <name>Zn(2+)</name>
        <dbReference type="ChEBI" id="CHEBI:29105"/>
        <label>1</label>
    </ligand>
</feature>
<dbReference type="InterPro" id="IPR018487">
    <property type="entry name" value="Hemopexin-like_repeat"/>
</dbReference>
<dbReference type="CDD" id="cd04278">
    <property type="entry name" value="ZnMc_MMP"/>
    <property type="match status" value="1"/>
</dbReference>
<dbReference type="InterPro" id="IPR024079">
    <property type="entry name" value="MetalloPept_cat_dom_sf"/>
</dbReference>
<feature type="binding site" evidence="18">
    <location>
        <position position="166"/>
    </location>
    <ligand>
        <name>Zn(2+)</name>
        <dbReference type="ChEBI" id="CHEBI:29105"/>
        <label>1</label>
    </ligand>
</feature>
<evidence type="ECO:0000256" key="18">
    <source>
        <dbReference type="PIRSR" id="PIRSR621190-2"/>
    </source>
</evidence>
<feature type="binding site" evidence="18">
    <location>
        <position position="196"/>
    </location>
    <ligand>
        <name>Ca(2+)</name>
        <dbReference type="ChEBI" id="CHEBI:29108"/>
        <label>3</label>
    </ligand>
</feature>
<feature type="binding site" evidence="18">
    <location>
        <position position="293"/>
    </location>
    <ligand>
        <name>Ca(2+)</name>
        <dbReference type="ChEBI" id="CHEBI:29108"/>
        <label>4</label>
    </ligand>
</feature>
<evidence type="ECO:0000313" key="22">
    <source>
        <dbReference type="Proteomes" id="UP001295444"/>
    </source>
</evidence>
<feature type="binding site" evidence="18">
    <location>
        <position position="394"/>
    </location>
    <ligand>
        <name>Ca(2+)</name>
        <dbReference type="ChEBI" id="CHEBI:29108"/>
        <label>5</label>
    </ligand>
</feature>
<feature type="binding site" evidence="18">
    <location>
        <position position="194"/>
    </location>
    <ligand>
        <name>Zn(2+)</name>
        <dbReference type="ChEBI" id="CHEBI:29105"/>
        <label>1</label>
    </ligand>
</feature>
<dbReference type="PROSITE" id="PS00024">
    <property type="entry name" value="HEMOPEXIN"/>
    <property type="match status" value="1"/>
</dbReference>
<dbReference type="Proteomes" id="UP001295444">
    <property type="component" value="Chromosome 01"/>
</dbReference>
<dbReference type="InterPro" id="IPR002477">
    <property type="entry name" value="Peptidoglycan-bd-like"/>
</dbReference>
<evidence type="ECO:0000256" key="6">
    <source>
        <dbReference type="ARBA" id="ARBA00022723"/>
    </source>
</evidence>
<feature type="binding site" evidence="17">
    <location>
        <position position="231"/>
    </location>
    <ligand>
        <name>Zn(2+)</name>
        <dbReference type="ChEBI" id="CHEBI:29105"/>
        <label>2</label>
        <note>catalytic</note>
    </ligand>
</feature>
<keyword evidence="15" id="KW-0325">Glycoprotein</keyword>
<keyword evidence="12" id="KW-0177">Collagen degradation</keyword>
<evidence type="ECO:0000256" key="5">
    <source>
        <dbReference type="ARBA" id="ARBA00022670"/>
    </source>
</evidence>
<evidence type="ECO:0000256" key="3">
    <source>
        <dbReference type="ARBA" id="ARBA00022525"/>
    </source>
</evidence>
<evidence type="ECO:0000256" key="2">
    <source>
        <dbReference type="ARBA" id="ARBA00010370"/>
    </source>
</evidence>
<dbReference type="GO" id="GO:0008270">
    <property type="term" value="F:zinc ion binding"/>
    <property type="evidence" value="ECO:0007669"/>
    <property type="project" value="InterPro"/>
</dbReference>
<sequence>MCRDVQWFHYVPDCFPVPSKLTSVPGITSDSDVQFSKVYLKNLYKLPSKSVSGKRSAVENPLEALQYFFGLAVTGRLDNETLGLMRQPRCGVPDMSEYKIIHRNLKWSSNIITYRIVHYTPDLPAVQVDWAIWNALRVWSEVTPLEFIQLHSGPADIVISFGAQDHEDFFPFDGPSGILAHAFPPGADIGGDIHFDDDETWTMTAEDIEGNSYNLFTVAAHEIGHSLGLDHSSDPRALMFPLYTFISLKNYSLADDDIRGIQVLYGSRNSKMTIPSIYGSPNPAKVRSSLPTDVGTYLRKAFEEHIIVENRLVWYHHPNVAAAKAFSINSVWKGLPTSIDAAYNYPRNDQILKFDYDVSDLWESYDEKRGAMEDGFPKPLDSLFPGLGHEVDAAFQHTNGELASNVKLSSHIK</sequence>
<feature type="binding site" evidence="18">
    <location>
        <position position="239"/>
    </location>
    <ligand>
        <name>Zn(2+)</name>
        <dbReference type="ChEBI" id="CHEBI:29105"/>
        <label>2</label>
        <note>catalytic</note>
    </ligand>
</feature>
<dbReference type="Pfam" id="PF00413">
    <property type="entry name" value="Peptidase_M10"/>
    <property type="match status" value="1"/>
</dbReference>
<evidence type="ECO:0000256" key="1">
    <source>
        <dbReference type="ARBA" id="ARBA00004498"/>
    </source>
</evidence>
<dbReference type="InterPro" id="IPR033739">
    <property type="entry name" value="M10A_MMP"/>
</dbReference>
<feature type="binding site" evidence="17">
    <location>
        <position position="221"/>
    </location>
    <ligand>
        <name>Zn(2+)</name>
        <dbReference type="ChEBI" id="CHEBI:29105"/>
        <label>2</label>
        <note>catalytic</note>
    </ligand>
</feature>
<comment type="cofactor">
    <cofactor evidence="18">
        <name>Ca(2+)</name>
        <dbReference type="ChEBI" id="CHEBI:29108"/>
    </cofactor>
    <text evidence="18">Can bind about 5 Ca(2+) ions per subunit.</text>
</comment>
<feature type="binding site" evidence="18">
    <location>
        <position position="340"/>
    </location>
    <ligand>
        <name>Ca(2+)</name>
        <dbReference type="ChEBI" id="CHEBI:29108"/>
        <label>4</label>
    </ligand>
</feature>
<keyword evidence="10 18" id="KW-0106">Calcium</keyword>
<evidence type="ECO:0000256" key="16">
    <source>
        <dbReference type="PIRSR" id="PIRSR001191-1"/>
    </source>
</evidence>
<dbReference type="SUPFAM" id="SSF55486">
    <property type="entry name" value="Metalloproteases ('zincins'), catalytic domain"/>
    <property type="match status" value="1"/>
</dbReference>
<keyword evidence="8" id="KW-0378">Hydrolase</keyword>
<feature type="repeat" description="Hemopexin" evidence="19">
    <location>
        <begin position="336"/>
        <end position="387"/>
    </location>
</feature>
<feature type="binding site" evidence="18">
    <location>
        <position position="181"/>
    </location>
    <ligand>
        <name>Zn(2+)</name>
        <dbReference type="ChEBI" id="CHEBI:29105"/>
        <label>1</label>
    </ligand>
</feature>
<feature type="domain" description="Peptidase metallopeptidase" evidence="20">
    <location>
        <begin position="103"/>
        <end position="267"/>
    </location>
</feature>
<evidence type="ECO:0000256" key="19">
    <source>
        <dbReference type="PROSITE-ProRule" id="PRU01011"/>
    </source>
</evidence>
<evidence type="ECO:0000313" key="21">
    <source>
        <dbReference type="EMBL" id="CAH2225382.1"/>
    </source>
</evidence>
<feature type="binding site" evidence="18">
    <location>
        <position position="199"/>
    </location>
    <ligand>
        <name>Ca(2+)</name>
        <dbReference type="ChEBI" id="CHEBI:29108"/>
        <label>1</label>
    </ligand>
</feature>
<protein>
    <submittedName>
        <fullName evidence="21">Collagenase 3</fullName>
    </submittedName>
</protein>
<keyword evidence="6 17" id="KW-0479">Metal-binding</keyword>
<feature type="binding site" evidence="18">
    <location>
        <position position="197"/>
    </location>
    <ligand>
        <name>Ca(2+)</name>
        <dbReference type="ChEBI" id="CHEBI:29108"/>
        <label>1</label>
    </ligand>
</feature>
<evidence type="ECO:0000256" key="15">
    <source>
        <dbReference type="ARBA" id="ARBA00023180"/>
    </source>
</evidence>
<dbReference type="PROSITE" id="PS51642">
    <property type="entry name" value="HEMOPEXIN_2"/>
    <property type="match status" value="1"/>
</dbReference>
<proteinExistence type="inferred from homology"/>
<comment type="cofactor">
    <cofactor evidence="18">
        <name>Zn(2+)</name>
        <dbReference type="ChEBI" id="CHEBI:29105"/>
    </cofactor>
    <text evidence="18">Binds 2 Zn(2+) ions per subunit.</text>
</comment>
<organism evidence="21 22">
    <name type="scientific">Pelobates cultripes</name>
    <name type="common">Western spadefoot toad</name>
    <dbReference type="NCBI Taxonomy" id="61616"/>
    <lineage>
        <taxon>Eukaryota</taxon>
        <taxon>Metazoa</taxon>
        <taxon>Chordata</taxon>
        <taxon>Craniata</taxon>
        <taxon>Vertebrata</taxon>
        <taxon>Euteleostomi</taxon>
        <taxon>Amphibia</taxon>
        <taxon>Batrachia</taxon>
        <taxon>Anura</taxon>
        <taxon>Pelobatoidea</taxon>
        <taxon>Pelobatidae</taxon>
        <taxon>Pelobates</taxon>
    </lineage>
</organism>
<dbReference type="PANTHER" id="PTHR10201:SF165">
    <property type="entry name" value="COLLAGENASE 3"/>
    <property type="match status" value="1"/>
</dbReference>
<dbReference type="InterPro" id="IPR021190">
    <property type="entry name" value="Pept_M10A"/>
</dbReference>
<comment type="subcellular location">
    <subcellularLocation>
        <location evidence="1">Secreted</location>
        <location evidence="1">Extracellular space</location>
        <location evidence="1">Extracellular matrix</location>
    </subcellularLocation>
</comment>
<dbReference type="EMBL" id="OW240912">
    <property type="protein sequence ID" value="CAH2225382.1"/>
    <property type="molecule type" value="Genomic_DNA"/>
</dbReference>
<evidence type="ECO:0000256" key="13">
    <source>
        <dbReference type="ARBA" id="ARBA00023145"/>
    </source>
</evidence>
<keyword evidence="13" id="KW-0865">Zymogen</keyword>
<dbReference type="PANTHER" id="PTHR10201">
    <property type="entry name" value="MATRIX METALLOPROTEINASE"/>
    <property type="match status" value="1"/>
</dbReference>
<dbReference type="SMART" id="SM00235">
    <property type="entry name" value="ZnMc"/>
    <property type="match status" value="1"/>
</dbReference>
<keyword evidence="9 17" id="KW-0862">Zinc</keyword>
<dbReference type="InterPro" id="IPR036375">
    <property type="entry name" value="Hemopexin-like_dom_sf"/>
</dbReference>
<dbReference type="InterPro" id="IPR006026">
    <property type="entry name" value="Peptidase_Metallo"/>
</dbReference>
<dbReference type="Gene3D" id="2.110.10.10">
    <property type="entry name" value="Hemopexin-like domain"/>
    <property type="match status" value="1"/>
</dbReference>
<reference evidence="21" key="1">
    <citation type="submission" date="2022-03" db="EMBL/GenBank/DDBJ databases">
        <authorList>
            <person name="Alioto T."/>
            <person name="Alioto T."/>
            <person name="Gomez Garrido J."/>
        </authorList>
    </citation>
    <scope>NUCLEOTIDE SEQUENCE</scope>
</reference>
<dbReference type="InterPro" id="IPR001818">
    <property type="entry name" value="Pept_M10_metallopeptidase"/>
</dbReference>
<feature type="binding site" evidence="18">
    <location>
        <position position="156"/>
    </location>
    <ligand>
        <name>Ca(2+)</name>
        <dbReference type="ChEBI" id="CHEBI:29108"/>
        <label>2</label>
    </ligand>
</feature>
<keyword evidence="11" id="KW-0482">Metalloprotease</keyword>
<feature type="binding site" description="in inhibited form" evidence="18">
    <location>
        <position position="90"/>
    </location>
    <ligand>
        <name>Zn(2+)</name>
        <dbReference type="ChEBI" id="CHEBI:29105"/>
        <label>2</label>
        <note>catalytic</note>
    </ligand>
</feature>
<dbReference type="Pfam" id="PF01471">
    <property type="entry name" value="PG_binding_1"/>
    <property type="match status" value="1"/>
</dbReference>
<dbReference type="SUPFAM" id="SSF47090">
    <property type="entry name" value="PGBD-like"/>
    <property type="match status" value="1"/>
</dbReference>
<dbReference type="GO" id="GO:0006508">
    <property type="term" value="P:proteolysis"/>
    <property type="evidence" value="ECO:0007669"/>
    <property type="project" value="UniProtKB-KW"/>
</dbReference>
<evidence type="ECO:0000256" key="14">
    <source>
        <dbReference type="ARBA" id="ARBA00023157"/>
    </source>
</evidence>
<feature type="binding site" evidence="18">
    <location>
        <position position="174"/>
    </location>
    <ligand>
        <name>Ca(2+)</name>
        <dbReference type="ChEBI" id="CHEBI:29108"/>
        <label>3</label>
    </ligand>
</feature>
<dbReference type="GO" id="GO:0030198">
    <property type="term" value="P:extracellular matrix organization"/>
    <property type="evidence" value="ECO:0007669"/>
    <property type="project" value="TreeGrafter"/>
</dbReference>
<dbReference type="GO" id="GO:0030574">
    <property type="term" value="P:collagen catabolic process"/>
    <property type="evidence" value="ECO:0007669"/>
    <property type="project" value="UniProtKB-KW"/>
</dbReference>
<evidence type="ECO:0000256" key="17">
    <source>
        <dbReference type="PIRSR" id="PIRSR001191-2"/>
    </source>
</evidence>
<keyword evidence="14" id="KW-1015">Disulfide bond</keyword>
<dbReference type="PIRSF" id="PIRSF001191">
    <property type="entry name" value="Peptidase_M10A_matrix"/>
    <property type="match status" value="1"/>
</dbReference>
<evidence type="ECO:0000256" key="4">
    <source>
        <dbReference type="ARBA" id="ARBA00022530"/>
    </source>
</evidence>
<feature type="binding site" evidence="18">
    <location>
        <position position="199"/>
    </location>
    <ligand>
        <name>Ca(2+)</name>
        <dbReference type="ChEBI" id="CHEBI:29108"/>
        <label>3</label>
    </ligand>
</feature>
<dbReference type="GO" id="GO:0004222">
    <property type="term" value="F:metalloendopeptidase activity"/>
    <property type="evidence" value="ECO:0007669"/>
    <property type="project" value="InterPro"/>
</dbReference>
<feature type="binding site" evidence="18">
    <location>
        <position position="173"/>
    </location>
    <ligand>
        <name>Ca(2+)</name>
        <dbReference type="ChEBI" id="CHEBI:29108"/>
        <label>3</label>
    </ligand>
</feature>
<dbReference type="AlphaFoldDB" id="A0AAD1R7G7"/>
<dbReference type="GO" id="GO:0031012">
    <property type="term" value="C:extracellular matrix"/>
    <property type="evidence" value="ECO:0007669"/>
    <property type="project" value="InterPro"/>
</dbReference>
<keyword evidence="3" id="KW-0964">Secreted</keyword>
<feature type="binding site" evidence="18">
    <location>
        <position position="342"/>
    </location>
    <ligand>
        <name>Ca(2+)</name>
        <dbReference type="ChEBI" id="CHEBI:29108"/>
        <label>5</label>
    </ligand>
</feature>
<keyword evidence="22" id="KW-1185">Reference proteome</keyword>
<keyword evidence="4" id="KW-0272">Extracellular matrix</keyword>
<accession>A0AAD1R7G7</accession>
<comment type="similarity">
    <text evidence="2">Belongs to the peptidase M10A family.</text>
</comment>
<feature type="binding site" evidence="18">
    <location>
        <position position="190"/>
    </location>
    <ligand>
        <name>Ca(2+)</name>
        <dbReference type="ChEBI" id="CHEBI:29108"/>
        <label>2</label>
    </ligand>
</feature>
<evidence type="ECO:0000256" key="8">
    <source>
        <dbReference type="ARBA" id="ARBA00022801"/>
    </source>
</evidence>
<dbReference type="FunFam" id="3.40.390.10:FF:000007">
    <property type="entry name" value="Collagenase 3"/>
    <property type="match status" value="1"/>
</dbReference>
<keyword evidence="7" id="KW-0732">Signal</keyword>
<dbReference type="PRINTS" id="PR00138">
    <property type="entry name" value="MATRIXIN"/>
</dbReference>
<evidence type="ECO:0000256" key="9">
    <source>
        <dbReference type="ARBA" id="ARBA00022833"/>
    </source>
</evidence>
<feature type="binding site" evidence="17">
    <location>
        <position position="225"/>
    </location>
    <ligand>
        <name>Zn(2+)</name>
        <dbReference type="ChEBI" id="CHEBI:29105"/>
        <label>2</label>
        <note>catalytic</note>
    </ligand>
</feature>
<feature type="active site" evidence="16">
    <location>
        <position position="222"/>
    </location>
</feature>
<dbReference type="SUPFAM" id="SSF50923">
    <property type="entry name" value="Hemopexin-like domain"/>
    <property type="match status" value="1"/>
</dbReference>
<evidence type="ECO:0000259" key="20">
    <source>
        <dbReference type="SMART" id="SM00235"/>
    </source>
</evidence>
<name>A0AAD1R7G7_PELCU</name>
<evidence type="ECO:0000256" key="12">
    <source>
        <dbReference type="ARBA" id="ARBA00023105"/>
    </source>
</evidence>
<evidence type="ECO:0000256" key="10">
    <source>
        <dbReference type="ARBA" id="ARBA00022837"/>
    </source>
</evidence>
<feature type="binding site" evidence="18">
    <location>
        <position position="176"/>
    </location>
    <ligand>
        <name>Ca(2+)</name>
        <dbReference type="ChEBI" id="CHEBI:29108"/>
        <label>3</label>
    </ligand>
</feature>
<evidence type="ECO:0000256" key="11">
    <source>
        <dbReference type="ARBA" id="ARBA00023049"/>
    </source>
</evidence>
<gene>
    <name evidence="21" type="ORF">PECUL_23A021939</name>
</gene>
<feature type="binding site" evidence="18">
    <location>
        <position position="122"/>
    </location>
    <ligand>
        <name>Ca(2+)</name>
        <dbReference type="ChEBI" id="CHEBI:29108"/>
        <label>1</label>
    </ligand>
</feature>
<dbReference type="Gene3D" id="3.40.390.10">
    <property type="entry name" value="Collagenase (Catalytic Domain)"/>
    <property type="match status" value="1"/>
</dbReference>